<dbReference type="KEGG" id="vhl:BME96_03700"/>
<evidence type="ECO:0000313" key="1">
    <source>
        <dbReference type="EMBL" id="APC47325.1"/>
    </source>
</evidence>
<dbReference type="EMBL" id="CP017962">
    <property type="protein sequence ID" value="APC47325.1"/>
    <property type="molecule type" value="Genomic_DNA"/>
</dbReference>
<name>A0AAC9IYG1_VIRHA</name>
<dbReference type="Proteomes" id="UP000182945">
    <property type="component" value="Chromosome"/>
</dbReference>
<dbReference type="Gene3D" id="1.25.40.520">
    <property type="match status" value="1"/>
</dbReference>
<accession>A0AAC9IYG1</accession>
<reference evidence="1 2" key="1">
    <citation type="submission" date="2016-11" db="EMBL/GenBank/DDBJ databases">
        <title>Complete genome sequencing of Virgibacillus halodenitrificans PDB-F2.</title>
        <authorList>
            <person name="Sun Z."/>
            <person name="Zhou Y."/>
            <person name="Li H."/>
        </authorList>
    </citation>
    <scope>NUCLEOTIDE SEQUENCE [LARGE SCALE GENOMIC DNA]</scope>
    <source>
        <strain evidence="1 2">PDB-F2</strain>
    </source>
</reference>
<dbReference type="InterPro" id="IPR038509">
    <property type="entry name" value="IFS_sf"/>
</dbReference>
<dbReference type="AlphaFoldDB" id="A0AAC9IYG1"/>
<organism evidence="1 2">
    <name type="scientific">Virgibacillus halodenitrificans</name>
    <name type="common">Bacillus halodenitrificans</name>
    <dbReference type="NCBI Taxonomy" id="1482"/>
    <lineage>
        <taxon>Bacteria</taxon>
        <taxon>Bacillati</taxon>
        <taxon>Bacillota</taxon>
        <taxon>Bacilli</taxon>
        <taxon>Bacillales</taxon>
        <taxon>Bacillaceae</taxon>
        <taxon>Virgibacillus</taxon>
    </lineage>
</organism>
<sequence length="157" mass="18537">MNYDYLINKAIQNNEAKDLLCGKKPYEVEVSKYTSDVFPTDINSVLVNCFYKQLENAANIKEIFENNLKQLLNENACNVYIAILYFDACIFYEEIGKATFFINREILVRNIKEAVYKNKDELTQIITFENGMKKNNPLKNIENFNKYYEKEYIFSII</sequence>
<protein>
    <submittedName>
        <fullName evidence="1">Uncharacterized protein</fullName>
    </submittedName>
</protein>
<evidence type="ECO:0000313" key="2">
    <source>
        <dbReference type="Proteomes" id="UP000182945"/>
    </source>
</evidence>
<dbReference type="RefSeq" id="WP_019377048.1">
    <property type="nucleotide sequence ID" value="NZ_CP017962.1"/>
</dbReference>
<proteinExistence type="predicted"/>
<gene>
    <name evidence="1" type="ORF">BME96_03700</name>
</gene>
<dbReference type="GeneID" id="71513487"/>